<dbReference type="InterPro" id="IPR047589">
    <property type="entry name" value="DUF11_rpt"/>
</dbReference>
<dbReference type="Gene3D" id="2.60.40.740">
    <property type="match status" value="3"/>
</dbReference>
<organism evidence="2 3">
    <name type="scientific">Microbulbifer variabilis</name>
    <dbReference type="NCBI Taxonomy" id="266805"/>
    <lineage>
        <taxon>Bacteria</taxon>
        <taxon>Pseudomonadati</taxon>
        <taxon>Pseudomonadota</taxon>
        <taxon>Gammaproteobacteria</taxon>
        <taxon>Cellvibrionales</taxon>
        <taxon>Microbulbiferaceae</taxon>
        <taxon>Microbulbifer</taxon>
    </lineage>
</organism>
<keyword evidence="3" id="KW-1185">Reference proteome</keyword>
<protein>
    <submittedName>
        <fullName evidence="2">Isopeptide-forming domain-containing fimbrial protein</fullName>
    </submittedName>
</protein>
<dbReference type="Proteomes" id="UP001055658">
    <property type="component" value="Chromosome"/>
</dbReference>
<dbReference type="InterPro" id="IPR013783">
    <property type="entry name" value="Ig-like_fold"/>
</dbReference>
<dbReference type="NCBIfam" id="TIGR04226">
    <property type="entry name" value="RrgB_K2N_iso_D2"/>
    <property type="match status" value="1"/>
</dbReference>
<dbReference type="NCBIfam" id="TIGR01451">
    <property type="entry name" value="B_ant_repeat"/>
    <property type="match status" value="5"/>
</dbReference>
<dbReference type="InterPro" id="IPR026466">
    <property type="entry name" value="Fim_isopep_form_D2_dom"/>
</dbReference>
<feature type="region of interest" description="Disordered" evidence="1">
    <location>
        <begin position="3238"/>
        <end position="3260"/>
    </location>
</feature>
<dbReference type="SUPFAM" id="SSF117074">
    <property type="entry name" value="Hypothetical protein PA1324"/>
    <property type="match status" value="1"/>
</dbReference>
<gene>
    <name evidence="2" type="ORF">MJO52_13270</name>
</gene>
<dbReference type="PANTHER" id="PTHR34819:SF3">
    <property type="entry name" value="CELL SURFACE PROTEIN"/>
    <property type="match status" value="1"/>
</dbReference>
<evidence type="ECO:0000313" key="3">
    <source>
        <dbReference type="Proteomes" id="UP001055658"/>
    </source>
</evidence>
<feature type="compositionally biased region" description="Polar residues" evidence="1">
    <location>
        <begin position="1037"/>
        <end position="1047"/>
    </location>
</feature>
<dbReference type="PANTHER" id="PTHR34819">
    <property type="entry name" value="LARGE CYSTEINE-RICH PERIPLASMIC PROTEIN OMCB"/>
    <property type="match status" value="1"/>
</dbReference>
<evidence type="ECO:0000313" key="2">
    <source>
        <dbReference type="EMBL" id="USD20047.1"/>
    </source>
</evidence>
<dbReference type="EMBL" id="CP092418">
    <property type="protein sequence ID" value="USD20047.1"/>
    <property type="molecule type" value="Genomic_DNA"/>
</dbReference>
<sequence length="4345" mass="460433">MSEVIGRKSWNNALVGLVLLCIYIALFSPQARADHNCPSSPDNPAFFNILDHSYSNSWCELCGDGQVTIEIVVPSIRSGFMGTQHIENIVVTENLGTSQLEYIPGSTTVSSGVVLSEPTVSGTTIRWDQNDLSALAARNESTTVWITFGVRSRADREEDLVNNNRTINASASFDYCGDSETDYDSMELAIKEPLPSVDKRGRNIDAGQTNYTNNVYGNINDDVIWRIAISNAGDADMQDVRFDDLMTNPNMDINYACSSESAAQAIANNNGSNPGVSGCVSASNNINNFELNGSFSGGSGRTDVPANSTLNIYLVGKVNTSCSDGTNTVSDIQWGCEIDDDTGVGGISSPAVGSGPGSDSEAMYARVADALDITQAITGTNLNQPLGSAGFVTITINNQTRGSVKDIQFVSDLPDEYVVDTTYTPQITRERRGVDGHGANYSSTYPGKADTLQWRVGSNWNQWHTDPLQNNKPEFRLLSSTTHPNYSDQRNMMRQGDEIQIRFRIVTTEPDFFDKMADLDVEVESAGNGKDPNSNISLANNVLTVDYEDFCPSTNPPTQIENQSVTPNPEDLDISTVHPLYIVRDSGTSELTVDVTNNGGHDADNYDVYVTFGEAMRVLSNDRACTPVGKPNPGTVPAHPLWNQPDFLPASAAVYRCTSLDGVIEPGRTERIIFQVEKNHSATDDDLTFRADVVGEITLSDGTPLYFPNPAVLNETTPQKQLANNYTLDGMRARVMGFNLIKERSDQCNELTSEAAFPNSNVLIGEECRFEIQAGGWFGFDTPGFTLIEVRDIDVRDDLPDGQGYIADAPLTCADVILPHPVSQANCVVIPSGDIVETGGLNIPLSEADFLWDVTSKITLRDRWFLADMTTRLLNDPVDTENTDPNQHANPSTDYARAQFTAVFDTETIVVDNYNTSGIFTNIDGVPTTVPGFPDITEWSETVTVSEPHIEVDKKVCNENLYGIGTSCTNFVDFTNEGHRDQTYIFRLTLTNRTADSGVNRAPAYDLVITDTLDPSGQMCVQALSSDGLDNDGDGSAETNNGDDGWVGTTTGANNYSEASHCSSGGTPAIVTFSYEHSTALERINPGDSVTLYYRVKPHRSVAPLQIFNNTFYARYDSLEGNFGQQTATQIDSDVDNDGVGDGTPAAGRARHYKSADAQARMQIIEVKAEPKQALQLSNGAASGTNKDTAVVGEEIHYQLTAKIPAAKLRNFIIRDELPAGMRCIEGQTVNLDASPYDAAGFIPGGTFSATCTSTGSADYVEWNFGDQELTTVTGSLFDFPVEFIARIENSSNTDDGDVLGNGGSYTTAQVSYVDEANQNVTVPFASHEITVLEPKIQLNKSFAVTNSDADDILTVTVTAENIGTAAAYNLQVLDDLTGSKLVYIGNIGGNDPPQNVDITSVGANAPIFSWNRSNADYSIAMGATKSFTFDVRVEQGVEPHEILDNTIQARWQSLPGKDISLNSSKTIGNDGAADGMRIGVLPNGGDAINDYETNASAQTEVLPLQINKTDLQPAVVPTIGAHKKFQLEIRLPEGISQNVAVTDQLGSPEGYVLSHNADFDITYDFVGIETINGVAPSETAFNSFPTDNTAGNATWNIGTVDTASENDTVGGTIEPLIRITYFARIANDLVTNNGDSRRNGATLSYRNGETGAGENLNDNTAAVTVVEPLLAVSKTVSNATNPGNLPVGGDVLEYEITVAHDGGSTAAAYDLNLVDTLPSELRLDSSFTPTALINGGAVAGFVSTPAAAPNGPLVWGRENGDNSLDLQLGETLVITYRTQVNGVFGSPISNSVMLDWTSLDNSSTNDQAYERDGAGCPSISAPDDYCVGPASASIDTVDNTTISKTVIADSDSATPVGTVRVGDTVTYQLVLNLQAGTTPAVTVTDTLPSGLEFDSIVSVNGDTTAPYDDNLNDYTYAAIAVPGAGDTGTVTWNLGDILSNFGNTNQFIIEYTAKVQAGAGIAVPTATLTNTAQLNYTGAASTLQDSASITVLQPRLANLTKTDANWPSSHMNVDPANDVMQFTLQACNTGLAPAYDLSLTDDLATQMEQSSIANLRVSLDGSVLTQGTDYSYTAPVNRGDDMHFTLQVPIDAGACLDIYYEIGFYTDIGGGENWVNTFTANEFWSLPSKSGEQYAAVPLATPYPMGTVATTVTPPQKTLLTAPTAAVGEEVIYRIQVPGSATTAAIHDLVITDVLDPSLTLMQLQEINGRAFTDNTSSNNIALAVDMLPAGEVAIFEVRARVANNATAQAGHNFANQASYTFAATKGGAAQAGGVGTAPVLTIVEPDLSATNTVVNQTTPGNDPDAGDILRFTLDLAAAGSPENSAAFDLAILEQLSLGLQFVPGSVTFAGAAQADPTVTGDGVNTTQTLEWSRANSDLDISAGNNSLLVFDALVLDEVLAAATLSTTARIEWTSLDEDNSSPHERNGADGVGGLNDYVLENIAAQLTAANDSVLSKTRVDDSYGSTDVQLRIGDLVEYELRLALPEGTAPKAQIVDTLPQGMVFAGTVSINGDSNAPFAAVAPFLHNAIAEPVQTGDPAAGPTTLSWNIADLRNQGDNNAANDEFVLRYRARVLNRDVHPWPANNTALTNNVVFSFDAATGNETRNDSETLDLLQPDLAIAISSNPAGGTTLSAGDRVDYTITITNNGSAPAYDPLFKDLIPIGLRQAGINMQSVTVNGATATVVAPTFDSSTGAAIWDFSAGTDYAINPGQTLQMVYRVQADANLGAGLNLQNAAYVETYYSLDGDNLPSLGTTAVTADMREDYGPTAPVSVQFNTPNAAPLLIENTQPTASIGEPFNYRITIPQTPQPAALHDVSVLIDLSASAADLEFIGAAKVSGKNTFTPQNTGSASALVIADTTNGIDVPAGEQVVIDVTLRLRDSNPPNVDGFMFSNGASYSYNYDNDNPAMGQGAGAGNSTLDMQVVEPTAITLTKTGPASVQSGLPGTFTLDLHNIGTGPAWDISVTDILPDNNPGGMCETAPNNFAAQITDAAGTAIATLSEGTDFNTAFDAASCTLTITSIGAGAMLAADHHLLLSYDATLDADTRDGDTLTNIAGVTLWHSWDSSAPEARQYTRPAPTDGTPGVLDHEDAYTLSASVPKVTFYKTVENVTRGQNPAVTASPAEVLRYTLTLKNISGVDVSGIEITDDLGRLNSLPLFQSGSLQLVTAPASSDSSGTDASAGTHGSGLLKVTNLDLAASGSAGDSIQLIYEVSLASVIDSGTTVLNQAQVQLPGQLLKNSDDPNINGTDDPDAAGDEDPTQVLIESEPLLVIHKTSADMTGDPDLLMVADTLRYTIRVENTGNENIVNGMLRDQIPANTTYVAGSTTLNGSALTDVSGASPLEAGMNINTSGEADGFIAAAATGAVPVMVTFDVTINDVNDGTIISNQGFVNGEGAGSGPFDEVPSDDPATDAPNDPTIDIVGDVPLLVAHKTVAITVDNISTGIVDPGDVLRYTIAITNMGGVDALQVALTDQVPANTTYVAGSTTLNGIAVADNAGGMSLLNTALPVSSDDLTPPLPGANEGVITSAQTATVTFDVMVNMDAARGTVISNQGSVTAEKLPLVLTDADGNPANGAQPTLVVVGDAQLLSIVKEVAVVGGGAAEAGAVLEYLVTIENISGVPATMVNIIDDLMVAGDGVLTYVADSAMLNGQVDGVSVAGTVITADYSTTYGDLLPGESVTLRFQAKLSDSLEIGYTVVNTAEVHWNDPPSSNQASVAIDVGGTPGIANLAGYLWHDVNFNNQADADERLLLNWAVDLYFNGALLETIQTDENGYFHFQGLVPNNYGGLSYEMRYTAPDASESTASLGNPVSDFTNGPQRISEIFVESGANPQDLNLPLTPNGVIYNSILRAPITGATLNMLRASSGQELPDRCFDDEKQQGQVTRAGGYFKFDINFDDAACPANADYLIRVELADDNYVGGESLVIPAQTNEETAGFDVGACLGSNADMVPGTAQHCEAQLSPTNPPLDIEARDTLTNYYLRLTLDNKQIPGDSQLFNNHIPLDPKLEGALSITKTAAMLNVTRSQLVPYTITFGNNLPVPLTDLQLVDFFPAGFKYVAGSARLDGEPVEPEMKGLQLIWSDLRVEADQTRELKLLLVVGSGVGEGKYVNRARMFNQLSGQTASGEASATVRVVPDPTFDCTDVIGKVFDDKNMNGYQDAGEGGLAGARVVSATGLNATADAHGRFHITCAVVPNPERGSNFVLKLDDRSLPSGYRLTTENPRVVRATRGKMVKFNFGASLHRVVRLDMAEAVFEPTTTEMRPQWQSRIELLLEKLSEAPSVLRLSYLAENEDPDLVEERLQTIKADIAEQWARSYGDYELTIETEVFWRRGAPPSKGGWQ</sequence>
<feature type="region of interest" description="Disordered" evidence="1">
    <location>
        <begin position="1027"/>
        <end position="1047"/>
    </location>
</feature>
<accession>A0ABY4V700</accession>
<dbReference type="RefSeq" id="WP_252082136.1">
    <property type="nucleotide sequence ID" value="NZ_CP092418.1"/>
</dbReference>
<dbReference type="InterPro" id="IPR051172">
    <property type="entry name" value="Chlamydia_OmcB"/>
</dbReference>
<name>A0ABY4V700_9GAMM</name>
<reference evidence="2" key="1">
    <citation type="submission" date="2022-02" db="EMBL/GenBank/DDBJ databases">
        <title>Coral-associated bacteria.</title>
        <authorList>
            <person name="Tang K."/>
            <person name="Wang X."/>
        </authorList>
    </citation>
    <scope>NUCLEOTIDE SEQUENCE</scope>
    <source>
        <strain evidence="2">SCSIO 43006</strain>
    </source>
</reference>
<proteinExistence type="predicted"/>
<evidence type="ECO:0000256" key="1">
    <source>
        <dbReference type="SAM" id="MobiDB-lite"/>
    </source>
</evidence>
<dbReference type="Gene3D" id="2.60.40.10">
    <property type="entry name" value="Immunoglobulins"/>
    <property type="match status" value="1"/>
</dbReference>